<dbReference type="InterPro" id="IPR036291">
    <property type="entry name" value="NAD(P)-bd_dom_sf"/>
</dbReference>
<evidence type="ECO:0000256" key="3">
    <source>
        <dbReference type="RuleBase" id="RU000363"/>
    </source>
</evidence>
<dbReference type="Pfam" id="PF00106">
    <property type="entry name" value="adh_short"/>
    <property type="match status" value="1"/>
</dbReference>
<dbReference type="PRINTS" id="PR00081">
    <property type="entry name" value="GDHRDH"/>
</dbReference>
<dbReference type="GO" id="GO:0016491">
    <property type="term" value="F:oxidoreductase activity"/>
    <property type="evidence" value="ECO:0007669"/>
    <property type="project" value="UniProtKB-KW"/>
</dbReference>
<sequence>MAETVLITGASQGIGRETSLLFARKGYNLVLAARKPERLEALAQEIRGMGVDAIAIPTDVRDPDQVSALAQFAIAHYGAIDVLINNAGIYMLGAVDKFSLDDWHAVIDTNLWGYIHTIYALLPHFLERGKGTIVNVGSIGGKVPIPYQTPYTASKYAVTGLTEALHAELEPKGIRVGGIHPNLIKTDLMERAIFRGKDEQDAQQRHDFVANAVTSPLLETPEQVANAIWDAVKHHKSDVLVGSATISKTAYNFFPGLMQWVFRRTFAMRDSS</sequence>
<dbReference type="PANTHER" id="PTHR44196">
    <property type="entry name" value="DEHYDROGENASE/REDUCTASE SDR FAMILY MEMBER 7B"/>
    <property type="match status" value="1"/>
</dbReference>
<dbReference type="GO" id="GO:0016020">
    <property type="term" value="C:membrane"/>
    <property type="evidence" value="ECO:0007669"/>
    <property type="project" value="TreeGrafter"/>
</dbReference>
<dbReference type="RefSeq" id="WP_226586930.1">
    <property type="nucleotide sequence ID" value="NZ_BLAY01000100.1"/>
</dbReference>
<dbReference type="PRINTS" id="PR00080">
    <property type="entry name" value="SDRFAMILY"/>
</dbReference>
<comment type="caution">
    <text evidence="5">The sequence shown here is derived from an EMBL/GenBank/DDBJ whole genome shotgun (WGS) entry which is preliminary data.</text>
</comment>
<evidence type="ECO:0000256" key="2">
    <source>
        <dbReference type="ARBA" id="ARBA00023002"/>
    </source>
</evidence>
<reference evidence="5" key="1">
    <citation type="submission" date="2019-10" db="EMBL/GenBank/DDBJ databases">
        <title>Draft genome sequece of Microseira wollei NIES-4236.</title>
        <authorList>
            <person name="Yamaguchi H."/>
            <person name="Suzuki S."/>
            <person name="Kawachi M."/>
        </authorList>
    </citation>
    <scope>NUCLEOTIDE SEQUENCE</scope>
    <source>
        <strain evidence="5">NIES-4236</strain>
    </source>
</reference>
<feature type="domain" description="Ketoreductase" evidence="4">
    <location>
        <begin position="3"/>
        <end position="182"/>
    </location>
</feature>
<dbReference type="PANTHER" id="PTHR44196:SF1">
    <property type="entry name" value="DEHYDROGENASE_REDUCTASE SDR FAMILY MEMBER 7B"/>
    <property type="match status" value="1"/>
</dbReference>
<gene>
    <name evidence="5" type="ORF">MiSe_56220</name>
</gene>
<dbReference type="SMART" id="SM00822">
    <property type="entry name" value="PKS_KR"/>
    <property type="match status" value="1"/>
</dbReference>
<evidence type="ECO:0000259" key="4">
    <source>
        <dbReference type="SMART" id="SM00822"/>
    </source>
</evidence>
<dbReference type="Gene3D" id="3.40.50.720">
    <property type="entry name" value="NAD(P)-binding Rossmann-like Domain"/>
    <property type="match status" value="1"/>
</dbReference>
<dbReference type="InterPro" id="IPR002347">
    <property type="entry name" value="SDR_fam"/>
</dbReference>
<dbReference type="PROSITE" id="PS00061">
    <property type="entry name" value="ADH_SHORT"/>
    <property type="match status" value="1"/>
</dbReference>
<dbReference type="InterPro" id="IPR020904">
    <property type="entry name" value="Sc_DH/Rdtase_CS"/>
</dbReference>
<accession>A0AAV3XKY4</accession>
<organism evidence="5 6">
    <name type="scientific">Microseira wollei NIES-4236</name>
    <dbReference type="NCBI Taxonomy" id="2530354"/>
    <lineage>
        <taxon>Bacteria</taxon>
        <taxon>Bacillati</taxon>
        <taxon>Cyanobacteriota</taxon>
        <taxon>Cyanophyceae</taxon>
        <taxon>Oscillatoriophycideae</taxon>
        <taxon>Aerosakkonematales</taxon>
        <taxon>Aerosakkonemataceae</taxon>
        <taxon>Microseira</taxon>
    </lineage>
</organism>
<keyword evidence="2" id="KW-0560">Oxidoreductase</keyword>
<protein>
    <submittedName>
        <fullName evidence="5">Short-chain dehydrogenase/reductase SDR</fullName>
    </submittedName>
</protein>
<dbReference type="CDD" id="cd05233">
    <property type="entry name" value="SDR_c"/>
    <property type="match status" value="1"/>
</dbReference>
<evidence type="ECO:0000256" key="1">
    <source>
        <dbReference type="ARBA" id="ARBA00006484"/>
    </source>
</evidence>
<keyword evidence="6" id="KW-1185">Reference proteome</keyword>
<dbReference type="PIRSF" id="PIRSF000126">
    <property type="entry name" value="11-beta-HSD1"/>
    <property type="match status" value="1"/>
</dbReference>
<dbReference type="InterPro" id="IPR057326">
    <property type="entry name" value="KR_dom"/>
</dbReference>
<comment type="similarity">
    <text evidence="1 3">Belongs to the short-chain dehydrogenases/reductases (SDR) family.</text>
</comment>
<evidence type="ECO:0000313" key="5">
    <source>
        <dbReference type="EMBL" id="GET40810.1"/>
    </source>
</evidence>
<dbReference type="SUPFAM" id="SSF51735">
    <property type="entry name" value="NAD(P)-binding Rossmann-fold domains"/>
    <property type="match status" value="1"/>
</dbReference>
<dbReference type="EMBL" id="BLAY01000100">
    <property type="protein sequence ID" value="GET40810.1"/>
    <property type="molecule type" value="Genomic_DNA"/>
</dbReference>
<name>A0AAV3XKY4_9CYAN</name>
<dbReference type="AlphaFoldDB" id="A0AAV3XKY4"/>
<dbReference type="FunFam" id="3.40.50.720:FF:000084">
    <property type="entry name" value="Short-chain dehydrogenase reductase"/>
    <property type="match status" value="1"/>
</dbReference>
<proteinExistence type="inferred from homology"/>
<dbReference type="Proteomes" id="UP001050975">
    <property type="component" value="Unassembled WGS sequence"/>
</dbReference>
<evidence type="ECO:0000313" key="6">
    <source>
        <dbReference type="Proteomes" id="UP001050975"/>
    </source>
</evidence>